<dbReference type="OrthoDB" id="2147978at2759"/>
<dbReference type="EMBL" id="JAEUBF010001036">
    <property type="protein sequence ID" value="KAH3673211.1"/>
    <property type="molecule type" value="Genomic_DNA"/>
</dbReference>
<keyword evidence="2" id="KW-1185">Reference proteome</keyword>
<gene>
    <name evidence="1" type="ORF">WICMUC_003829</name>
</gene>
<proteinExistence type="predicted"/>
<reference evidence="1" key="2">
    <citation type="submission" date="2021-01" db="EMBL/GenBank/DDBJ databases">
        <authorList>
            <person name="Schikora-Tamarit M.A."/>
        </authorList>
    </citation>
    <scope>NUCLEOTIDE SEQUENCE</scope>
    <source>
        <strain evidence="1">CBS6341</strain>
    </source>
</reference>
<comment type="caution">
    <text evidence="1">The sequence shown here is derived from an EMBL/GenBank/DDBJ whole genome shotgun (WGS) entry which is preliminary data.</text>
</comment>
<evidence type="ECO:0000313" key="2">
    <source>
        <dbReference type="Proteomes" id="UP000769528"/>
    </source>
</evidence>
<sequence length="245" mass="28424">MLRSSIIFLKQSSRTFHSCQPVFGFRKRVEEDIRYLLDSLPTATRLYQHADGTPREPTDLELHKLAQLALLNQKRQLRLWEYFFLTETESKLYAENYSDIQRLLPSAANGANGDIIDKIPYEDKDGSIKWRIVRDNEDEGWEKLSYYYYVPALVLLVGINLFKEDGGINEWAKKELSLRALEDQQESQGSVLAQLNNKDKSVEEIKKRDDLIVERVLAGDYDKLAKLKTKSYPSLIGDFDQLVKE</sequence>
<dbReference type="Proteomes" id="UP000769528">
    <property type="component" value="Unassembled WGS sequence"/>
</dbReference>
<protein>
    <submittedName>
        <fullName evidence="1">Uncharacterized protein</fullName>
    </submittedName>
</protein>
<name>A0A9P8PJK0_9ASCO</name>
<reference evidence="1" key="1">
    <citation type="journal article" date="2021" name="Open Biol.">
        <title>Shared evolutionary footprints suggest mitochondrial oxidative damage underlies multiple complex I losses in fungi.</title>
        <authorList>
            <person name="Schikora-Tamarit M.A."/>
            <person name="Marcet-Houben M."/>
            <person name="Nosek J."/>
            <person name="Gabaldon T."/>
        </authorList>
    </citation>
    <scope>NUCLEOTIDE SEQUENCE</scope>
    <source>
        <strain evidence="1">CBS6341</strain>
    </source>
</reference>
<evidence type="ECO:0000313" key="1">
    <source>
        <dbReference type="EMBL" id="KAH3673211.1"/>
    </source>
</evidence>
<organism evidence="1 2">
    <name type="scientific">Wickerhamomyces mucosus</name>
    <dbReference type="NCBI Taxonomy" id="1378264"/>
    <lineage>
        <taxon>Eukaryota</taxon>
        <taxon>Fungi</taxon>
        <taxon>Dikarya</taxon>
        <taxon>Ascomycota</taxon>
        <taxon>Saccharomycotina</taxon>
        <taxon>Saccharomycetes</taxon>
        <taxon>Phaffomycetales</taxon>
        <taxon>Wickerhamomycetaceae</taxon>
        <taxon>Wickerhamomyces</taxon>
    </lineage>
</organism>
<dbReference type="AlphaFoldDB" id="A0A9P8PJK0"/>
<accession>A0A9P8PJK0</accession>